<dbReference type="InterPro" id="IPR006137">
    <property type="entry name" value="NADH_UbQ_OxRdtase-like_20kDa"/>
</dbReference>
<evidence type="ECO:0000256" key="1">
    <source>
        <dbReference type="ARBA" id="ARBA00001966"/>
    </source>
</evidence>
<keyword evidence="3" id="KW-0004">4Fe-4S</keyword>
<dbReference type="OrthoDB" id="5740at2157"/>
<comment type="cofactor">
    <cofactor evidence="1">
        <name>[4Fe-4S] cluster</name>
        <dbReference type="ChEBI" id="CHEBI:49883"/>
    </cofactor>
</comment>
<evidence type="ECO:0000256" key="3">
    <source>
        <dbReference type="ARBA" id="ARBA00022485"/>
    </source>
</evidence>
<reference evidence="9 10" key="2">
    <citation type="submission" date="2015-09" db="EMBL/GenBank/DDBJ databases">
        <title>Heavy metals and arsenic resistance mechanisms in polyextremophilic archaea of the family Ferroplasmaceae.</title>
        <authorList>
            <person name="Bulaev A.G."/>
            <person name="Kanygina A.V."/>
        </authorList>
    </citation>
    <scope>NUCLEOTIDE SEQUENCE [LARGE SCALE GENOMIC DNA]</scope>
    <source>
        <strain evidence="9 10">VT</strain>
    </source>
</reference>
<dbReference type="PANTHER" id="PTHR42989:SF1">
    <property type="entry name" value="FORMATE HYDROGENLYASE SUBUNIT 7-RELATED"/>
    <property type="match status" value="1"/>
</dbReference>
<dbReference type="PANTHER" id="PTHR42989">
    <property type="entry name" value="HYDROGENASE-4 COMPONENT I"/>
    <property type="match status" value="1"/>
</dbReference>
<dbReference type="Proteomes" id="UP000050320">
    <property type="component" value="Unassembled WGS sequence"/>
</dbReference>
<evidence type="ECO:0000256" key="5">
    <source>
        <dbReference type="ARBA" id="ARBA00023004"/>
    </source>
</evidence>
<dbReference type="Pfam" id="PF01058">
    <property type="entry name" value="Oxidored_q6"/>
    <property type="match status" value="1"/>
</dbReference>
<dbReference type="EMBL" id="LJCQ01000275">
    <property type="protein sequence ID" value="KPV46274.1"/>
    <property type="molecule type" value="Genomic_DNA"/>
</dbReference>
<evidence type="ECO:0000313" key="8">
    <source>
        <dbReference type="EMBL" id="KPV46274.1"/>
    </source>
</evidence>
<name>A0A0P9D9Q4_9ARCH</name>
<comment type="caution">
    <text evidence="8">The sequence shown here is derived from an EMBL/GenBank/DDBJ whole genome shotgun (WGS) entry which is preliminary data.</text>
</comment>
<sequence length="202" mass="22333">MTLWFLNGIKKGIKTEKNPDESMFKPDYPSVLEGKSSYDCPTGAISNGTWIKEKCIFCGRCDLRPTGNQNIYNIHGKMPEIFKRSFYLYPIDSGTCGACNAELKSIFSPQYDANRFNIFEAETPRHADALVIMGVYTNGMEKIIEEAYNAMPDPKIVIAMGACTLSGGIIGSGINKKFNVEIAGCPPTPYSIISAILRYRGD</sequence>
<dbReference type="GeneID" id="84222383"/>
<evidence type="ECO:0000313" key="11">
    <source>
        <dbReference type="Proteomes" id="UP000050515"/>
    </source>
</evidence>
<dbReference type="RefSeq" id="WP_048101627.1">
    <property type="nucleotide sequence ID" value="NZ_JBBYJF010000014.1"/>
</dbReference>
<dbReference type="AlphaFoldDB" id="A0A0P9D9Q4"/>
<dbReference type="InterPro" id="IPR052375">
    <property type="entry name" value="Complex_I_20kDa-like"/>
</dbReference>
<proteinExistence type="inferred from homology"/>
<dbReference type="Gene3D" id="3.40.50.12280">
    <property type="match status" value="1"/>
</dbReference>
<evidence type="ECO:0000259" key="7">
    <source>
        <dbReference type="Pfam" id="PF01058"/>
    </source>
</evidence>
<evidence type="ECO:0000256" key="2">
    <source>
        <dbReference type="ARBA" id="ARBA00009173"/>
    </source>
</evidence>
<accession>A0A0P9D9Q4</accession>
<dbReference type="EMBL" id="LKBG01000233">
    <property type="protein sequence ID" value="KQB34546.1"/>
    <property type="molecule type" value="Genomic_DNA"/>
</dbReference>
<evidence type="ECO:0000256" key="6">
    <source>
        <dbReference type="ARBA" id="ARBA00023014"/>
    </source>
</evidence>
<organism evidence="8 11">
    <name type="scientific">Acidiplasma aeolicum</name>
    <dbReference type="NCBI Taxonomy" id="507754"/>
    <lineage>
        <taxon>Archaea</taxon>
        <taxon>Methanobacteriati</taxon>
        <taxon>Thermoplasmatota</taxon>
        <taxon>Thermoplasmata</taxon>
        <taxon>Thermoplasmatales</taxon>
        <taxon>Ferroplasmaceae</taxon>
        <taxon>Acidiplasma</taxon>
    </lineage>
</organism>
<keyword evidence="10" id="KW-1185">Reference proteome</keyword>
<evidence type="ECO:0000313" key="9">
    <source>
        <dbReference type="EMBL" id="KQB34546.1"/>
    </source>
</evidence>
<keyword evidence="6" id="KW-0411">Iron-sulfur</keyword>
<evidence type="ECO:0000313" key="10">
    <source>
        <dbReference type="Proteomes" id="UP000050320"/>
    </source>
</evidence>
<evidence type="ECO:0000256" key="4">
    <source>
        <dbReference type="ARBA" id="ARBA00022723"/>
    </source>
</evidence>
<keyword evidence="4" id="KW-0479">Metal-binding</keyword>
<reference evidence="8 11" key="1">
    <citation type="submission" date="2015-09" db="EMBL/GenBank/DDBJ databases">
        <title>Draft genome sequence of Acidiplasma aeolicum DSM 18409.</title>
        <authorList>
            <person name="Hemp J."/>
        </authorList>
    </citation>
    <scope>NUCLEOTIDE SEQUENCE [LARGE SCALE GENOMIC DNA]</scope>
    <source>
        <strain evidence="8 11">V</strain>
    </source>
</reference>
<dbReference type="GO" id="GO:0046872">
    <property type="term" value="F:metal ion binding"/>
    <property type="evidence" value="ECO:0007669"/>
    <property type="project" value="UniProtKB-KW"/>
</dbReference>
<protein>
    <submittedName>
        <fullName evidence="8">NADH:ubiquinone oxidoreductase</fullName>
    </submittedName>
</protein>
<dbReference type="GO" id="GO:0051539">
    <property type="term" value="F:4 iron, 4 sulfur cluster binding"/>
    <property type="evidence" value="ECO:0007669"/>
    <property type="project" value="UniProtKB-KW"/>
</dbReference>
<dbReference type="SUPFAM" id="SSF56770">
    <property type="entry name" value="HydA/Nqo6-like"/>
    <property type="match status" value="1"/>
</dbReference>
<gene>
    <name evidence="9" type="ORF">AOG54_04520</name>
    <name evidence="8" type="ORF">SE19_06385</name>
</gene>
<feature type="domain" description="NADH:ubiquinone oxidoreductase-like 20kDa subunit" evidence="7">
    <location>
        <begin position="96"/>
        <end position="198"/>
    </location>
</feature>
<dbReference type="Proteomes" id="UP000050515">
    <property type="component" value="Unassembled WGS sequence"/>
</dbReference>
<comment type="similarity">
    <text evidence="2">Belongs to the complex I 20 kDa subunit family.</text>
</comment>
<keyword evidence="8" id="KW-0830">Ubiquinone</keyword>
<dbReference type="PATRIC" id="fig|507754.4.peg.35"/>
<keyword evidence="5" id="KW-0408">Iron</keyword>